<organism evidence="6 7">
    <name type="scientific">Nocardia cyriacigeorgica</name>
    <dbReference type="NCBI Taxonomy" id="135487"/>
    <lineage>
        <taxon>Bacteria</taxon>
        <taxon>Bacillati</taxon>
        <taxon>Actinomycetota</taxon>
        <taxon>Actinomycetes</taxon>
        <taxon>Mycobacteriales</taxon>
        <taxon>Nocardiaceae</taxon>
        <taxon>Nocardia</taxon>
    </lineage>
</organism>
<dbReference type="InterPro" id="IPR025996">
    <property type="entry name" value="MT1864/Rv1816-like_C"/>
</dbReference>
<keyword evidence="3" id="KW-0804">Transcription</keyword>
<dbReference type="PANTHER" id="PTHR30055">
    <property type="entry name" value="HTH-TYPE TRANSCRIPTIONAL REGULATOR RUTR"/>
    <property type="match status" value="1"/>
</dbReference>
<evidence type="ECO:0000259" key="5">
    <source>
        <dbReference type="PROSITE" id="PS50977"/>
    </source>
</evidence>
<evidence type="ECO:0000313" key="6">
    <source>
        <dbReference type="EMBL" id="VFA99055.1"/>
    </source>
</evidence>
<keyword evidence="2 4" id="KW-0238">DNA-binding</keyword>
<sequence>MSMAETSAAIFASTMTVQERRERERARRHRLIVDTARQLAEAEGWEAVTTRRLAALIEYSQPVLYSHFANMEAIANAVAMEGFAELADTLARARADAAPEQIAHRVALAYVDFGVRQPAVYDAMFVRATDLAFGSPQTPEPLRRAFAELLAAVEQLSGPYDPETDAEVFWSALHGLVMLARSRRLRPDMQGERLRVLLERFSRMWPPR</sequence>
<feature type="DNA-binding region" description="H-T-H motif" evidence="4">
    <location>
        <begin position="49"/>
        <end position="68"/>
    </location>
</feature>
<feature type="domain" description="HTH tetR-type" evidence="5">
    <location>
        <begin position="26"/>
        <end position="86"/>
    </location>
</feature>
<dbReference type="InterPro" id="IPR036271">
    <property type="entry name" value="Tet_transcr_reg_TetR-rel_C_sf"/>
</dbReference>
<reference evidence="6 7" key="1">
    <citation type="submission" date="2019-02" db="EMBL/GenBank/DDBJ databases">
        <authorList>
            <consortium name="Pathogen Informatics"/>
        </authorList>
    </citation>
    <scope>NUCLEOTIDE SEQUENCE [LARGE SCALE GENOMIC DNA]</scope>
    <source>
        <strain evidence="6 7">3012STDY6756504</strain>
    </source>
</reference>
<dbReference type="InterPro" id="IPR009057">
    <property type="entry name" value="Homeodomain-like_sf"/>
</dbReference>
<dbReference type="GO" id="GO:0003700">
    <property type="term" value="F:DNA-binding transcription factor activity"/>
    <property type="evidence" value="ECO:0007669"/>
    <property type="project" value="TreeGrafter"/>
</dbReference>
<dbReference type="Proteomes" id="UP000290439">
    <property type="component" value="Chromosome"/>
</dbReference>
<protein>
    <submittedName>
        <fullName evidence="6">Bacterial regulatory proteins, tetR family</fullName>
    </submittedName>
</protein>
<dbReference type="Pfam" id="PF00440">
    <property type="entry name" value="TetR_N"/>
    <property type="match status" value="1"/>
</dbReference>
<dbReference type="AlphaFoldDB" id="A0A4U8W1M1"/>
<dbReference type="Gene3D" id="1.10.357.10">
    <property type="entry name" value="Tetracycline Repressor, domain 2"/>
    <property type="match status" value="1"/>
</dbReference>
<dbReference type="GO" id="GO:0000976">
    <property type="term" value="F:transcription cis-regulatory region binding"/>
    <property type="evidence" value="ECO:0007669"/>
    <property type="project" value="TreeGrafter"/>
</dbReference>
<proteinExistence type="predicted"/>
<dbReference type="SUPFAM" id="SSF48498">
    <property type="entry name" value="Tetracyclin repressor-like, C-terminal domain"/>
    <property type="match status" value="1"/>
</dbReference>
<evidence type="ECO:0000256" key="3">
    <source>
        <dbReference type="ARBA" id="ARBA00023163"/>
    </source>
</evidence>
<dbReference type="InterPro" id="IPR050109">
    <property type="entry name" value="HTH-type_TetR-like_transc_reg"/>
</dbReference>
<evidence type="ECO:0000313" key="7">
    <source>
        <dbReference type="Proteomes" id="UP000290439"/>
    </source>
</evidence>
<dbReference type="Pfam" id="PF13305">
    <property type="entry name" value="TetR_C_33"/>
    <property type="match status" value="1"/>
</dbReference>
<dbReference type="InterPro" id="IPR001647">
    <property type="entry name" value="HTH_TetR"/>
</dbReference>
<evidence type="ECO:0000256" key="2">
    <source>
        <dbReference type="ARBA" id="ARBA00023125"/>
    </source>
</evidence>
<name>A0A4U8W1M1_9NOCA</name>
<dbReference type="PROSITE" id="PS50977">
    <property type="entry name" value="HTH_TETR_2"/>
    <property type="match status" value="1"/>
</dbReference>
<dbReference type="PANTHER" id="PTHR30055:SF234">
    <property type="entry name" value="HTH-TYPE TRANSCRIPTIONAL REGULATOR BETI"/>
    <property type="match status" value="1"/>
</dbReference>
<gene>
    <name evidence="6" type="ORF">NCTC10797_02834</name>
</gene>
<evidence type="ECO:0000256" key="4">
    <source>
        <dbReference type="PROSITE-ProRule" id="PRU00335"/>
    </source>
</evidence>
<accession>A0A4U8W1M1</accession>
<dbReference type="EMBL" id="LR215973">
    <property type="protein sequence ID" value="VFA99055.1"/>
    <property type="molecule type" value="Genomic_DNA"/>
</dbReference>
<keyword evidence="1" id="KW-0805">Transcription regulation</keyword>
<evidence type="ECO:0000256" key="1">
    <source>
        <dbReference type="ARBA" id="ARBA00023015"/>
    </source>
</evidence>
<dbReference type="SUPFAM" id="SSF46689">
    <property type="entry name" value="Homeodomain-like"/>
    <property type="match status" value="1"/>
</dbReference>